<evidence type="ECO:0000256" key="1">
    <source>
        <dbReference type="ARBA" id="ARBA00000085"/>
    </source>
</evidence>
<comment type="catalytic activity">
    <reaction evidence="1">
        <text>ATP + protein L-histidine = ADP + protein N-phospho-L-histidine.</text>
        <dbReference type="EC" id="2.7.13.3"/>
    </reaction>
</comment>
<dbReference type="SUPFAM" id="SSF47384">
    <property type="entry name" value="Homodimeric domain of signal transducing histidine kinase"/>
    <property type="match status" value="1"/>
</dbReference>
<dbReference type="RefSeq" id="WP_253021304.1">
    <property type="nucleotide sequence ID" value="NZ_JAOSHN010000001.1"/>
</dbReference>
<dbReference type="InterPro" id="IPR003661">
    <property type="entry name" value="HisK_dim/P_dom"/>
</dbReference>
<keyword evidence="4" id="KW-0597">Phosphoprotein</keyword>
<dbReference type="SMART" id="SM00388">
    <property type="entry name" value="HisKA"/>
    <property type="match status" value="1"/>
</dbReference>
<name>A0A9J6QLM5_9FIRM</name>
<dbReference type="PANTHER" id="PTHR45453">
    <property type="entry name" value="PHOSPHATE REGULON SENSOR PROTEIN PHOR"/>
    <property type="match status" value="1"/>
</dbReference>
<dbReference type="EMBL" id="JAOSHN010000005">
    <property type="protein sequence ID" value="MCU7379354.1"/>
    <property type="molecule type" value="Genomic_DNA"/>
</dbReference>
<dbReference type="GO" id="GO:0000155">
    <property type="term" value="F:phosphorelay sensor kinase activity"/>
    <property type="evidence" value="ECO:0007669"/>
    <property type="project" value="InterPro"/>
</dbReference>
<evidence type="ECO:0000313" key="13">
    <source>
        <dbReference type="Proteomes" id="UP001065549"/>
    </source>
</evidence>
<dbReference type="Proteomes" id="UP001065549">
    <property type="component" value="Unassembled WGS sequence"/>
</dbReference>
<dbReference type="InterPro" id="IPR036890">
    <property type="entry name" value="HATPase_C_sf"/>
</dbReference>
<keyword evidence="5" id="KW-0808">Transferase</keyword>
<dbReference type="SUPFAM" id="SSF55874">
    <property type="entry name" value="ATPase domain of HSP90 chaperone/DNA topoisomerase II/histidine kinase"/>
    <property type="match status" value="1"/>
</dbReference>
<keyword evidence="9" id="KW-0472">Membrane</keyword>
<feature type="coiled-coil region" evidence="8">
    <location>
        <begin position="69"/>
        <end position="96"/>
    </location>
</feature>
<dbReference type="InterPro" id="IPR003594">
    <property type="entry name" value="HATPase_dom"/>
</dbReference>
<comment type="subcellular location">
    <subcellularLocation>
        <location evidence="2">Membrane</location>
    </subcellularLocation>
</comment>
<dbReference type="PRINTS" id="PR00344">
    <property type="entry name" value="BCTRLSENSOR"/>
</dbReference>
<dbReference type="SMART" id="SM00387">
    <property type="entry name" value="HATPase_c"/>
    <property type="match status" value="1"/>
</dbReference>
<dbReference type="PROSITE" id="PS50109">
    <property type="entry name" value="HIS_KIN"/>
    <property type="match status" value="1"/>
</dbReference>
<dbReference type="Gene3D" id="3.30.565.10">
    <property type="entry name" value="Histidine kinase-like ATPase, C-terminal domain"/>
    <property type="match status" value="1"/>
</dbReference>
<evidence type="ECO:0000256" key="6">
    <source>
        <dbReference type="ARBA" id="ARBA00022777"/>
    </source>
</evidence>
<dbReference type="GO" id="GO:0004721">
    <property type="term" value="F:phosphoprotein phosphatase activity"/>
    <property type="evidence" value="ECO:0007669"/>
    <property type="project" value="TreeGrafter"/>
</dbReference>
<gene>
    <name evidence="11" type="ORF">OBO34_00365</name>
    <name evidence="12" type="ORF">OBO34_13460</name>
</gene>
<dbReference type="Gene3D" id="1.10.287.130">
    <property type="match status" value="1"/>
</dbReference>
<keyword evidence="7" id="KW-0902">Two-component regulatory system</keyword>
<accession>A0A9J6QLM5</accession>
<evidence type="ECO:0000256" key="7">
    <source>
        <dbReference type="ARBA" id="ARBA00023012"/>
    </source>
</evidence>
<dbReference type="EMBL" id="JAOSHN010000001">
    <property type="protein sequence ID" value="MCU7376805.1"/>
    <property type="molecule type" value="Genomic_DNA"/>
</dbReference>
<keyword evidence="13" id="KW-1185">Reference proteome</keyword>
<evidence type="ECO:0000256" key="2">
    <source>
        <dbReference type="ARBA" id="ARBA00004370"/>
    </source>
</evidence>
<keyword evidence="8" id="KW-0175">Coiled coil</keyword>
<evidence type="ECO:0000256" key="5">
    <source>
        <dbReference type="ARBA" id="ARBA00022679"/>
    </source>
</evidence>
<evidence type="ECO:0000256" key="4">
    <source>
        <dbReference type="ARBA" id="ARBA00022553"/>
    </source>
</evidence>
<sequence length="306" mass="35009">MERILLAAGILLLLINIGIVIWMRRKLVTYTSRIMESLEGMITGKKDLFLEEETDTLMSKIQVKMRQLYEIFEMRAQQLHQEKSELQEIVSDISHQVKTPISNIRMYHQILMSREMPEAKRTEFLQAADSQVEKLDSLMQSMIKLSRLETGLIDVSPKPSSIYPMIQQAVCDIALKAEAKKINITVNCSEEIRALCDSKWTLEAVFNLLDNGVKYSREGGHIHIDVSETDFFVKIAVRDDGKGIEPDHFNQIFQRFYRENDVRQIEGVGLGLFLTRKIIESQRGFLDVTSVVGEGSVFSIHLPCLA</sequence>
<dbReference type="Pfam" id="PF00512">
    <property type="entry name" value="HisKA"/>
    <property type="match status" value="1"/>
</dbReference>
<comment type="caution">
    <text evidence="11">The sequence shown here is derived from an EMBL/GenBank/DDBJ whole genome shotgun (WGS) entry which is preliminary data.</text>
</comment>
<dbReference type="InterPro" id="IPR005467">
    <property type="entry name" value="His_kinase_dom"/>
</dbReference>
<keyword evidence="9" id="KW-1133">Transmembrane helix</keyword>
<protein>
    <recommendedName>
        <fullName evidence="3">histidine kinase</fullName>
        <ecNumber evidence="3">2.7.13.3</ecNumber>
    </recommendedName>
</protein>
<dbReference type="InterPro" id="IPR004358">
    <property type="entry name" value="Sig_transdc_His_kin-like_C"/>
</dbReference>
<evidence type="ECO:0000256" key="8">
    <source>
        <dbReference type="SAM" id="Coils"/>
    </source>
</evidence>
<dbReference type="GO" id="GO:0016036">
    <property type="term" value="P:cellular response to phosphate starvation"/>
    <property type="evidence" value="ECO:0007669"/>
    <property type="project" value="TreeGrafter"/>
</dbReference>
<dbReference type="EC" id="2.7.13.3" evidence="3"/>
<dbReference type="InterPro" id="IPR050351">
    <property type="entry name" value="BphY/WalK/GraS-like"/>
</dbReference>
<feature type="domain" description="Histidine kinase" evidence="10">
    <location>
        <begin position="92"/>
        <end position="306"/>
    </location>
</feature>
<keyword evidence="9" id="KW-0812">Transmembrane</keyword>
<evidence type="ECO:0000256" key="3">
    <source>
        <dbReference type="ARBA" id="ARBA00012438"/>
    </source>
</evidence>
<evidence type="ECO:0000313" key="12">
    <source>
        <dbReference type="EMBL" id="MCU7379354.1"/>
    </source>
</evidence>
<dbReference type="CDD" id="cd00075">
    <property type="entry name" value="HATPase"/>
    <property type="match status" value="1"/>
</dbReference>
<feature type="transmembrane region" description="Helical" evidence="9">
    <location>
        <begin position="6"/>
        <end position="23"/>
    </location>
</feature>
<evidence type="ECO:0000259" key="10">
    <source>
        <dbReference type="PROSITE" id="PS50109"/>
    </source>
</evidence>
<dbReference type="GO" id="GO:0005886">
    <property type="term" value="C:plasma membrane"/>
    <property type="evidence" value="ECO:0007669"/>
    <property type="project" value="TreeGrafter"/>
</dbReference>
<organism evidence="11 13">
    <name type="scientific">Hominibacterium faecale</name>
    <dbReference type="NCBI Taxonomy" id="2839743"/>
    <lineage>
        <taxon>Bacteria</taxon>
        <taxon>Bacillati</taxon>
        <taxon>Bacillota</taxon>
        <taxon>Clostridia</taxon>
        <taxon>Peptostreptococcales</taxon>
        <taxon>Anaerovoracaceae</taxon>
        <taxon>Hominibacterium</taxon>
    </lineage>
</organism>
<dbReference type="CDD" id="cd00082">
    <property type="entry name" value="HisKA"/>
    <property type="match status" value="1"/>
</dbReference>
<dbReference type="InterPro" id="IPR036097">
    <property type="entry name" value="HisK_dim/P_sf"/>
</dbReference>
<dbReference type="Pfam" id="PF02518">
    <property type="entry name" value="HATPase_c"/>
    <property type="match status" value="1"/>
</dbReference>
<keyword evidence="6 11" id="KW-0418">Kinase</keyword>
<evidence type="ECO:0000256" key="9">
    <source>
        <dbReference type="SAM" id="Phobius"/>
    </source>
</evidence>
<evidence type="ECO:0000313" key="11">
    <source>
        <dbReference type="EMBL" id="MCU7376805.1"/>
    </source>
</evidence>
<proteinExistence type="predicted"/>
<reference evidence="11" key="1">
    <citation type="submission" date="2022-09" db="EMBL/GenBank/DDBJ databases">
        <title>Culturomic study of gut microbiota in children with autism spectrum disorder.</title>
        <authorList>
            <person name="Efimov B.A."/>
            <person name="Chaplin A.V."/>
            <person name="Sokolova S.R."/>
            <person name="Pikina A.P."/>
            <person name="Korzhanova M."/>
            <person name="Belova V."/>
            <person name="Korostin D."/>
        </authorList>
    </citation>
    <scope>NUCLEOTIDE SEQUENCE</scope>
    <source>
        <strain evidence="11">ASD5510</strain>
    </source>
</reference>
<dbReference type="AlphaFoldDB" id="A0A9J6QLM5"/>
<dbReference type="PANTHER" id="PTHR45453:SF1">
    <property type="entry name" value="PHOSPHATE REGULON SENSOR PROTEIN PHOR"/>
    <property type="match status" value="1"/>
</dbReference>
<dbReference type="FunFam" id="3.30.565.10:FF:000006">
    <property type="entry name" value="Sensor histidine kinase WalK"/>
    <property type="match status" value="1"/>
</dbReference>